<comment type="caution">
    <text evidence="5">The sequence shown here is derived from an EMBL/GenBank/DDBJ whole genome shotgun (WGS) entry which is preliminary data.</text>
</comment>
<dbReference type="InterPro" id="IPR000843">
    <property type="entry name" value="HTH_LacI"/>
</dbReference>
<sequence>MPPATITDVARAAGVSPSTVSRALNGGRASAATIDQVNRAAASLKYRPSYIGRVLSAGRTDSVAAVVASLRRSALIEALGGLHAEAARQGLSVTLVEPSGGQGRDDAAFLRRDRDRFDGIVLLGRTVAESEREIGGEKLIAIGSYGKDETVGTLDPTATAAEHLRRLGHRSVHYIGVAHADPERTDYDGSRETSFFRSCSDSFVAATSSGTAPTVEGGFSATVTAVTGSSARPSALIAGTAEIAIGSATALRQLGLHVPGDIALIGIEDHPLAALLGVTTIDVGSEARGRRIACDVAKTLHPEAVDMSAVPPVSAPRVSLRLRSSC</sequence>
<evidence type="ECO:0000256" key="2">
    <source>
        <dbReference type="ARBA" id="ARBA00023125"/>
    </source>
</evidence>
<dbReference type="EMBL" id="BAAAPK010000001">
    <property type="protein sequence ID" value="GAA1684632.1"/>
    <property type="molecule type" value="Genomic_DNA"/>
</dbReference>
<keyword evidence="6" id="KW-1185">Reference proteome</keyword>
<dbReference type="PROSITE" id="PS50932">
    <property type="entry name" value="HTH_LACI_2"/>
    <property type="match status" value="1"/>
</dbReference>
<proteinExistence type="predicted"/>
<evidence type="ECO:0000313" key="6">
    <source>
        <dbReference type="Proteomes" id="UP001500596"/>
    </source>
</evidence>
<dbReference type="SUPFAM" id="SSF47413">
    <property type="entry name" value="lambda repressor-like DNA-binding domains"/>
    <property type="match status" value="1"/>
</dbReference>
<evidence type="ECO:0000256" key="3">
    <source>
        <dbReference type="ARBA" id="ARBA00023163"/>
    </source>
</evidence>
<dbReference type="InterPro" id="IPR010982">
    <property type="entry name" value="Lambda_DNA-bd_dom_sf"/>
</dbReference>
<dbReference type="PRINTS" id="PR00036">
    <property type="entry name" value="HTHLACI"/>
</dbReference>
<evidence type="ECO:0000259" key="4">
    <source>
        <dbReference type="PROSITE" id="PS50932"/>
    </source>
</evidence>
<dbReference type="PANTHER" id="PTHR30146">
    <property type="entry name" value="LACI-RELATED TRANSCRIPTIONAL REPRESSOR"/>
    <property type="match status" value="1"/>
</dbReference>
<accession>A0ABN2HAK9</accession>
<keyword evidence="1" id="KW-0805">Transcription regulation</keyword>
<dbReference type="PANTHER" id="PTHR30146:SF138">
    <property type="entry name" value="TRANSCRIPTIONAL REGULATORY PROTEIN"/>
    <property type="match status" value="1"/>
</dbReference>
<organism evidence="5 6">
    <name type="scientific">Microbacterium lacus</name>
    <dbReference type="NCBI Taxonomy" id="415217"/>
    <lineage>
        <taxon>Bacteria</taxon>
        <taxon>Bacillati</taxon>
        <taxon>Actinomycetota</taxon>
        <taxon>Actinomycetes</taxon>
        <taxon>Micrococcales</taxon>
        <taxon>Microbacteriaceae</taxon>
        <taxon>Microbacterium</taxon>
    </lineage>
</organism>
<dbReference type="RefSeq" id="WP_344055742.1">
    <property type="nucleotide sequence ID" value="NZ_BAAAPK010000001.1"/>
</dbReference>
<evidence type="ECO:0000256" key="1">
    <source>
        <dbReference type="ARBA" id="ARBA00023015"/>
    </source>
</evidence>
<dbReference type="Pfam" id="PF00356">
    <property type="entry name" value="LacI"/>
    <property type="match status" value="1"/>
</dbReference>
<dbReference type="Pfam" id="PF13377">
    <property type="entry name" value="Peripla_BP_3"/>
    <property type="match status" value="1"/>
</dbReference>
<evidence type="ECO:0000313" key="5">
    <source>
        <dbReference type="EMBL" id="GAA1684632.1"/>
    </source>
</evidence>
<name>A0ABN2HAK9_9MICO</name>
<dbReference type="Gene3D" id="3.40.50.2300">
    <property type="match status" value="2"/>
</dbReference>
<dbReference type="PROSITE" id="PS00356">
    <property type="entry name" value="HTH_LACI_1"/>
    <property type="match status" value="1"/>
</dbReference>
<dbReference type="SMART" id="SM00354">
    <property type="entry name" value="HTH_LACI"/>
    <property type="match status" value="1"/>
</dbReference>
<keyword evidence="3" id="KW-0804">Transcription</keyword>
<dbReference type="SUPFAM" id="SSF53822">
    <property type="entry name" value="Periplasmic binding protein-like I"/>
    <property type="match status" value="1"/>
</dbReference>
<reference evidence="5 6" key="1">
    <citation type="journal article" date="2019" name="Int. J. Syst. Evol. Microbiol.">
        <title>The Global Catalogue of Microorganisms (GCM) 10K type strain sequencing project: providing services to taxonomists for standard genome sequencing and annotation.</title>
        <authorList>
            <consortium name="The Broad Institute Genomics Platform"/>
            <consortium name="The Broad Institute Genome Sequencing Center for Infectious Disease"/>
            <person name="Wu L."/>
            <person name="Ma J."/>
        </authorList>
    </citation>
    <scope>NUCLEOTIDE SEQUENCE [LARGE SCALE GENOMIC DNA]</scope>
    <source>
        <strain evidence="5 6">JCM 15575</strain>
    </source>
</reference>
<dbReference type="InterPro" id="IPR028082">
    <property type="entry name" value="Peripla_BP_I"/>
</dbReference>
<dbReference type="CDD" id="cd01392">
    <property type="entry name" value="HTH_LacI"/>
    <property type="match status" value="1"/>
</dbReference>
<dbReference type="Gene3D" id="1.10.260.40">
    <property type="entry name" value="lambda repressor-like DNA-binding domains"/>
    <property type="match status" value="1"/>
</dbReference>
<gene>
    <name evidence="5" type="ORF">GCM10009807_30530</name>
</gene>
<feature type="domain" description="HTH lacI-type" evidence="4">
    <location>
        <begin position="4"/>
        <end position="57"/>
    </location>
</feature>
<keyword evidence="2" id="KW-0238">DNA-binding</keyword>
<dbReference type="Proteomes" id="UP001500596">
    <property type="component" value="Unassembled WGS sequence"/>
</dbReference>
<protein>
    <recommendedName>
        <fullName evidence="4">HTH lacI-type domain-containing protein</fullName>
    </recommendedName>
</protein>
<dbReference type="InterPro" id="IPR046335">
    <property type="entry name" value="LacI/GalR-like_sensor"/>
</dbReference>